<evidence type="ECO:0000313" key="2">
    <source>
        <dbReference type="EMBL" id="PTQ47323.1"/>
    </source>
</evidence>
<dbReference type="EMBL" id="KZ772680">
    <property type="protein sequence ID" value="PTQ47324.1"/>
    <property type="molecule type" value="Genomic_DNA"/>
</dbReference>
<evidence type="ECO:0000256" key="1">
    <source>
        <dbReference type="SAM" id="Phobius"/>
    </source>
</evidence>
<protein>
    <submittedName>
        <fullName evidence="3">Uncharacterized protein</fullName>
    </submittedName>
</protein>
<evidence type="ECO:0000313" key="5">
    <source>
        <dbReference type="Proteomes" id="UP000244005"/>
    </source>
</evidence>
<dbReference type="EMBL" id="KZ772680">
    <property type="protein sequence ID" value="PTQ47339.1"/>
    <property type="molecule type" value="Genomic_DNA"/>
</dbReference>
<evidence type="ECO:0000313" key="3">
    <source>
        <dbReference type="EMBL" id="PTQ47324.1"/>
    </source>
</evidence>
<evidence type="ECO:0000313" key="4">
    <source>
        <dbReference type="EMBL" id="PTQ47339.1"/>
    </source>
</evidence>
<reference evidence="3" key="2">
    <citation type="submission" date="2017-12" db="EMBL/GenBank/DDBJ databases">
        <title>WGS assembly of Marchantia polymorpha.</title>
        <authorList>
            <person name="Bowman J.L."/>
            <person name="Kohchi T."/>
            <person name="Yamato K.T."/>
            <person name="Jenkins J."/>
            <person name="Shu S."/>
            <person name="Ishizaki K."/>
            <person name="Yamaoka S."/>
            <person name="Nishihama R."/>
            <person name="Nakamura Y."/>
            <person name="Berger F."/>
            <person name="Adam C."/>
            <person name="Aki S.S."/>
            <person name="Althoff F."/>
            <person name="Araki T."/>
            <person name="Arteaga-Vazquez M.A."/>
            <person name="Balasubrmanian S."/>
            <person name="Bauer D."/>
            <person name="Boehm C.R."/>
            <person name="Briginshaw L."/>
            <person name="Caballero-Perez J."/>
            <person name="Catarino B."/>
            <person name="Chen F."/>
            <person name="Chiyoda S."/>
            <person name="Chovatia M."/>
            <person name="Davies K.M."/>
            <person name="Delmans M."/>
            <person name="Demura T."/>
            <person name="Dierschke T."/>
            <person name="Dolan L."/>
            <person name="Dorantes-Acosta A.E."/>
            <person name="Eklund D.M."/>
            <person name="Florent S.N."/>
            <person name="Flores-Sandoval E."/>
            <person name="Fujiyama A."/>
            <person name="Fukuzawa H."/>
            <person name="Galik B."/>
            <person name="Grimanelli D."/>
            <person name="Grimwood J."/>
            <person name="Grossniklaus U."/>
            <person name="Hamada T."/>
            <person name="Haseloff J."/>
            <person name="Hetherington A.J."/>
            <person name="Higo A."/>
            <person name="Hirakawa Y."/>
            <person name="Hundley H.N."/>
            <person name="Ikeda Y."/>
            <person name="Inoue K."/>
            <person name="Inoue S."/>
            <person name="Ishida S."/>
            <person name="Jia Q."/>
            <person name="Kakita M."/>
            <person name="Kanazawa T."/>
            <person name="Kawai Y."/>
            <person name="Kawashima T."/>
            <person name="Kennedy M."/>
            <person name="Kinose K."/>
            <person name="Kinoshita T."/>
            <person name="Kohara Y."/>
            <person name="Koide E."/>
            <person name="Komatsu K."/>
            <person name="Kopischke S."/>
            <person name="Kubo M."/>
            <person name="Kyozuka J."/>
            <person name="Lagercrantz U."/>
            <person name="Lin S.S."/>
            <person name="Lindquist E."/>
            <person name="Lipzen A.M."/>
            <person name="Lu C."/>
            <person name="Luna E.D."/>
            <person name="Martienssen R.A."/>
            <person name="Minamino N."/>
            <person name="Mizutani M."/>
            <person name="Mizutani M."/>
            <person name="Mochizuki N."/>
            <person name="Monte I."/>
            <person name="Mosher R."/>
            <person name="Nagasaki H."/>
            <person name="Nakagami H."/>
            <person name="Naramoto S."/>
            <person name="Nishitani K."/>
            <person name="Ohtani M."/>
            <person name="Okamoto T."/>
            <person name="Okumura M."/>
            <person name="Phillips J."/>
            <person name="Pollak B."/>
            <person name="Reinders A."/>
            <person name="Roevekamp M."/>
            <person name="Sano R."/>
            <person name="Sawa S."/>
            <person name="Schmid M.W."/>
            <person name="Shirakawa M."/>
            <person name="Solano R."/>
            <person name="Spunde A."/>
            <person name="Suetsugu N."/>
            <person name="Sugano S."/>
            <person name="Sugiyama A."/>
            <person name="Sun R."/>
            <person name="Suzuki Y."/>
            <person name="Takenaka M."/>
            <person name="Takezawa D."/>
            <person name="Tomogane H."/>
            <person name="Tsuzuki M."/>
            <person name="Ueda T."/>
            <person name="Umeda M."/>
            <person name="Ward J.M."/>
            <person name="Watanabe Y."/>
            <person name="Yazaki K."/>
            <person name="Yokoyama R."/>
            <person name="Yoshitake Y."/>
            <person name="Yotsui I."/>
            <person name="Zachgo S."/>
            <person name="Schmutz J."/>
        </authorList>
    </citation>
    <scope>NUCLEOTIDE SEQUENCE [LARGE SCALE GENOMIC DNA]</scope>
    <source>
        <strain evidence="3">Tak-1</strain>
    </source>
</reference>
<reference evidence="5" key="1">
    <citation type="journal article" date="2017" name="Cell">
        <title>Insights into land plant evolution garnered from the Marchantia polymorpha genome.</title>
        <authorList>
            <person name="Bowman J.L."/>
            <person name="Kohchi T."/>
            <person name="Yamato K.T."/>
            <person name="Jenkins J."/>
            <person name="Shu S."/>
            <person name="Ishizaki K."/>
            <person name="Yamaoka S."/>
            <person name="Nishihama R."/>
            <person name="Nakamura Y."/>
            <person name="Berger F."/>
            <person name="Adam C."/>
            <person name="Aki S.S."/>
            <person name="Althoff F."/>
            <person name="Araki T."/>
            <person name="Arteaga-Vazquez M.A."/>
            <person name="Balasubrmanian S."/>
            <person name="Barry K."/>
            <person name="Bauer D."/>
            <person name="Boehm C.R."/>
            <person name="Briginshaw L."/>
            <person name="Caballero-Perez J."/>
            <person name="Catarino B."/>
            <person name="Chen F."/>
            <person name="Chiyoda S."/>
            <person name="Chovatia M."/>
            <person name="Davies K.M."/>
            <person name="Delmans M."/>
            <person name="Demura T."/>
            <person name="Dierschke T."/>
            <person name="Dolan L."/>
            <person name="Dorantes-Acosta A.E."/>
            <person name="Eklund D.M."/>
            <person name="Florent S.N."/>
            <person name="Flores-Sandoval E."/>
            <person name="Fujiyama A."/>
            <person name="Fukuzawa H."/>
            <person name="Galik B."/>
            <person name="Grimanelli D."/>
            <person name="Grimwood J."/>
            <person name="Grossniklaus U."/>
            <person name="Hamada T."/>
            <person name="Haseloff J."/>
            <person name="Hetherington A.J."/>
            <person name="Higo A."/>
            <person name="Hirakawa Y."/>
            <person name="Hundley H.N."/>
            <person name="Ikeda Y."/>
            <person name="Inoue K."/>
            <person name="Inoue S.I."/>
            <person name="Ishida S."/>
            <person name="Jia Q."/>
            <person name="Kakita M."/>
            <person name="Kanazawa T."/>
            <person name="Kawai Y."/>
            <person name="Kawashima T."/>
            <person name="Kennedy M."/>
            <person name="Kinose K."/>
            <person name="Kinoshita T."/>
            <person name="Kohara Y."/>
            <person name="Koide E."/>
            <person name="Komatsu K."/>
            <person name="Kopischke S."/>
            <person name="Kubo M."/>
            <person name="Kyozuka J."/>
            <person name="Lagercrantz U."/>
            <person name="Lin S.S."/>
            <person name="Lindquist E."/>
            <person name="Lipzen A.M."/>
            <person name="Lu C.W."/>
            <person name="De Luna E."/>
            <person name="Martienssen R.A."/>
            <person name="Minamino N."/>
            <person name="Mizutani M."/>
            <person name="Mizutani M."/>
            <person name="Mochizuki N."/>
            <person name="Monte I."/>
            <person name="Mosher R."/>
            <person name="Nagasaki H."/>
            <person name="Nakagami H."/>
            <person name="Naramoto S."/>
            <person name="Nishitani K."/>
            <person name="Ohtani M."/>
            <person name="Okamoto T."/>
            <person name="Okumura M."/>
            <person name="Phillips J."/>
            <person name="Pollak B."/>
            <person name="Reinders A."/>
            <person name="Rovekamp M."/>
            <person name="Sano R."/>
            <person name="Sawa S."/>
            <person name="Schmid M.W."/>
            <person name="Shirakawa M."/>
            <person name="Solano R."/>
            <person name="Spunde A."/>
            <person name="Suetsugu N."/>
            <person name="Sugano S."/>
            <person name="Sugiyama A."/>
            <person name="Sun R."/>
            <person name="Suzuki Y."/>
            <person name="Takenaka M."/>
            <person name="Takezawa D."/>
            <person name="Tomogane H."/>
            <person name="Tsuzuki M."/>
            <person name="Ueda T."/>
            <person name="Umeda M."/>
            <person name="Ward J.M."/>
            <person name="Watanabe Y."/>
            <person name="Yazaki K."/>
            <person name="Yokoyama R."/>
            <person name="Yoshitake Y."/>
            <person name="Yotsui I."/>
            <person name="Zachgo S."/>
            <person name="Schmutz J."/>
        </authorList>
    </citation>
    <scope>NUCLEOTIDE SEQUENCE [LARGE SCALE GENOMIC DNA]</scope>
    <source>
        <strain evidence="5">Tak-1</strain>
    </source>
</reference>
<dbReference type="AlphaFoldDB" id="A0A2R6XMK5"/>
<name>A0A2R6XMK5_MARPO</name>
<dbReference type="Gramene" id="Mp8g11100.1">
    <property type="protein sequence ID" value="Mp8g11100.1.cds1"/>
    <property type="gene ID" value="Mp8g11100"/>
</dbReference>
<keyword evidence="1" id="KW-1133">Transmembrane helix</keyword>
<dbReference type="EMBL" id="KZ772680">
    <property type="protein sequence ID" value="PTQ47323.1"/>
    <property type="molecule type" value="Genomic_DNA"/>
</dbReference>
<feature type="transmembrane region" description="Helical" evidence="1">
    <location>
        <begin position="33"/>
        <end position="51"/>
    </location>
</feature>
<sequence>MDVTNHRRMMQACSECKEEVAVSSLDWEPDLTLQYYVSLIVTMYVAYKIVLKWELHRRMQMELSNFCRKHLGRILR</sequence>
<organism evidence="3 5">
    <name type="scientific">Marchantia polymorpha</name>
    <name type="common">Common liverwort</name>
    <name type="synonym">Marchantia aquatica</name>
    <dbReference type="NCBI Taxonomy" id="3197"/>
    <lineage>
        <taxon>Eukaryota</taxon>
        <taxon>Viridiplantae</taxon>
        <taxon>Streptophyta</taxon>
        <taxon>Embryophyta</taxon>
        <taxon>Marchantiophyta</taxon>
        <taxon>Marchantiopsida</taxon>
        <taxon>Marchantiidae</taxon>
        <taxon>Marchantiales</taxon>
        <taxon>Marchantiaceae</taxon>
        <taxon>Marchantia</taxon>
    </lineage>
</organism>
<keyword evidence="1" id="KW-0472">Membrane</keyword>
<gene>
    <name evidence="2" type="ORF">MARPO_0008s0095</name>
    <name evidence="3" type="ORF">MARPO_0008s0096</name>
    <name evidence="4" type="ORF">MARPO_0008s0110</name>
</gene>
<accession>A0A2R6XMK5</accession>
<keyword evidence="5" id="KW-1185">Reference proteome</keyword>
<keyword evidence="1" id="KW-0812">Transmembrane</keyword>
<dbReference type="Proteomes" id="UP000244005">
    <property type="component" value="Unassembled WGS sequence"/>
</dbReference>
<proteinExistence type="predicted"/>
<dbReference type="Gramene" id="Mp8g11250.1">
    <property type="protein sequence ID" value="Mp8g11250.1.cds1"/>
    <property type="gene ID" value="Mp8g11250"/>
</dbReference>